<feature type="repeat" description="WD" evidence="5">
    <location>
        <begin position="402"/>
        <end position="418"/>
    </location>
</feature>
<reference evidence="8 9" key="1">
    <citation type="journal article" date="2020" name="ISME J.">
        <title>Uncovering the hidden diversity of litter-decomposition mechanisms in mushroom-forming fungi.</title>
        <authorList>
            <person name="Floudas D."/>
            <person name="Bentzer J."/>
            <person name="Ahren D."/>
            <person name="Johansson T."/>
            <person name="Persson P."/>
            <person name="Tunlid A."/>
        </authorList>
    </citation>
    <scope>NUCLEOTIDE SEQUENCE [LARGE SCALE GENOMIC DNA]</scope>
    <source>
        <strain evidence="8 9">CBS 406.79</strain>
    </source>
</reference>
<dbReference type="AlphaFoldDB" id="A0A8H5GDC7"/>
<accession>A0A8H5GDC7</accession>
<dbReference type="PANTHER" id="PTHR19855:SF11">
    <property type="entry name" value="RIBOSOME BIOGENESIS PROTEIN WDR12"/>
    <property type="match status" value="1"/>
</dbReference>
<dbReference type="PROSITE" id="PS50294">
    <property type="entry name" value="WD_REPEATS_REGION"/>
    <property type="match status" value="1"/>
</dbReference>
<evidence type="ECO:0000259" key="7">
    <source>
        <dbReference type="Pfam" id="PF08154"/>
    </source>
</evidence>
<name>A0A8H5GDC7_9AGAR</name>
<dbReference type="Proteomes" id="UP000518752">
    <property type="component" value="Unassembled WGS sequence"/>
</dbReference>
<evidence type="ECO:0000313" key="8">
    <source>
        <dbReference type="EMBL" id="KAF5362823.1"/>
    </source>
</evidence>
<dbReference type="PROSITE" id="PS00678">
    <property type="entry name" value="WD_REPEATS_1"/>
    <property type="match status" value="1"/>
</dbReference>
<dbReference type="EMBL" id="JAACJN010000195">
    <property type="protein sequence ID" value="KAF5362823.1"/>
    <property type="molecule type" value="Genomic_DNA"/>
</dbReference>
<comment type="caution">
    <text evidence="8">The sequence shown here is derived from an EMBL/GenBank/DDBJ whole genome shotgun (WGS) entry which is preliminary data.</text>
</comment>
<sequence>MASSSSSSSVSVTFTTSTPYPLPSQKYMLPISWKRFHLSQLINKALSLAQPIPFDFLVRGELLRSGLGDWCAKNGVGIDEETLEIEYIESVMPPKKMGDMPHEDWVSGVSCGIPGHFLTASYDGSIRLFDYSQNLKLSDVLHSAPITSVCVIPTFEDASSSSHLIATSSHDSFAQITQVTLPSLSSASSSSATEVKPLSKLVLHTAPLSSVSSNSSGTHLLTSSWDGLIGVWDTSVPSTDEVPEEQTERKKKRKLASTDDNVGAPKRKGPTAVLRSHTARVSKVVFGGETAGNNGNENVAISCGFDSTVRKWDVERGVCTHTITASEKPFLDLALSRDGHVALAASTDRTVTLYDIRISSSASLASTSSGSFFHPSTPSCINTGSSASLHTSAISTSNQHQIITGAYDGIVRLWDMRSMGGAIATFNLSEAKKEQGGGGGKKKVLCVDWDLQKGIVGVGAEGGLEVWKI</sequence>
<dbReference type="Gene3D" id="2.130.10.10">
    <property type="entry name" value="YVTN repeat-like/Quinoprotein amine dehydrogenase"/>
    <property type="match status" value="1"/>
</dbReference>
<dbReference type="PRINTS" id="PR00320">
    <property type="entry name" value="GPROTEINBRPT"/>
</dbReference>
<dbReference type="SUPFAM" id="SSF50978">
    <property type="entry name" value="WD40 repeat-like"/>
    <property type="match status" value="1"/>
</dbReference>
<dbReference type="InterPro" id="IPR019775">
    <property type="entry name" value="WD40_repeat_CS"/>
</dbReference>
<keyword evidence="4" id="KW-0539">Nucleus</keyword>
<keyword evidence="3" id="KW-0677">Repeat</keyword>
<evidence type="ECO:0000256" key="1">
    <source>
        <dbReference type="ARBA" id="ARBA00004604"/>
    </source>
</evidence>
<protein>
    <recommendedName>
        <fullName evidence="7">NLE domain-containing protein</fullName>
    </recommendedName>
</protein>
<dbReference type="PROSITE" id="PS50082">
    <property type="entry name" value="WD_REPEATS_2"/>
    <property type="match status" value="2"/>
</dbReference>
<dbReference type="Pfam" id="PF08154">
    <property type="entry name" value="NLE"/>
    <property type="match status" value="1"/>
</dbReference>
<dbReference type="InterPro" id="IPR001680">
    <property type="entry name" value="WD40_rpt"/>
</dbReference>
<comment type="subcellular location">
    <subcellularLocation>
        <location evidence="1">Nucleus</location>
        <location evidence="1">Nucleolus</location>
    </subcellularLocation>
</comment>
<feature type="region of interest" description="Disordered" evidence="6">
    <location>
        <begin position="236"/>
        <end position="274"/>
    </location>
</feature>
<evidence type="ECO:0000256" key="4">
    <source>
        <dbReference type="ARBA" id="ARBA00023242"/>
    </source>
</evidence>
<evidence type="ECO:0000256" key="5">
    <source>
        <dbReference type="PROSITE-ProRule" id="PRU00221"/>
    </source>
</evidence>
<evidence type="ECO:0000256" key="2">
    <source>
        <dbReference type="ARBA" id="ARBA00022574"/>
    </source>
</evidence>
<proteinExistence type="predicted"/>
<evidence type="ECO:0000256" key="3">
    <source>
        <dbReference type="ARBA" id="ARBA00022737"/>
    </source>
</evidence>
<organism evidence="8 9">
    <name type="scientific">Collybiopsis confluens</name>
    <dbReference type="NCBI Taxonomy" id="2823264"/>
    <lineage>
        <taxon>Eukaryota</taxon>
        <taxon>Fungi</taxon>
        <taxon>Dikarya</taxon>
        <taxon>Basidiomycota</taxon>
        <taxon>Agaricomycotina</taxon>
        <taxon>Agaricomycetes</taxon>
        <taxon>Agaricomycetidae</taxon>
        <taxon>Agaricales</taxon>
        <taxon>Marasmiineae</taxon>
        <taxon>Omphalotaceae</taxon>
        <taxon>Collybiopsis</taxon>
    </lineage>
</organism>
<gene>
    <name evidence="8" type="ORF">D9757_013836</name>
</gene>
<dbReference type="OrthoDB" id="10251381at2759"/>
<dbReference type="InterPro" id="IPR020472">
    <property type="entry name" value="WD40_PAC1"/>
</dbReference>
<evidence type="ECO:0000313" key="9">
    <source>
        <dbReference type="Proteomes" id="UP000518752"/>
    </source>
</evidence>
<dbReference type="Pfam" id="PF00400">
    <property type="entry name" value="WD40"/>
    <property type="match status" value="5"/>
</dbReference>
<dbReference type="InterPro" id="IPR036322">
    <property type="entry name" value="WD40_repeat_dom_sf"/>
</dbReference>
<keyword evidence="2 5" id="KW-0853">WD repeat</keyword>
<dbReference type="InterPro" id="IPR012972">
    <property type="entry name" value="NLE"/>
</dbReference>
<dbReference type="PANTHER" id="PTHR19855">
    <property type="entry name" value="WD40 REPEAT PROTEIN 12, 37"/>
    <property type="match status" value="1"/>
</dbReference>
<evidence type="ECO:0000256" key="6">
    <source>
        <dbReference type="SAM" id="MobiDB-lite"/>
    </source>
</evidence>
<feature type="repeat" description="WD" evidence="5">
    <location>
        <begin position="201"/>
        <end position="233"/>
    </location>
</feature>
<dbReference type="GO" id="GO:0005730">
    <property type="term" value="C:nucleolus"/>
    <property type="evidence" value="ECO:0007669"/>
    <property type="project" value="UniProtKB-SubCell"/>
</dbReference>
<feature type="domain" description="NLE" evidence="7">
    <location>
        <begin position="10"/>
        <end position="69"/>
    </location>
</feature>
<keyword evidence="9" id="KW-1185">Reference proteome</keyword>
<dbReference type="InterPro" id="IPR015943">
    <property type="entry name" value="WD40/YVTN_repeat-like_dom_sf"/>
</dbReference>
<dbReference type="SMART" id="SM00320">
    <property type="entry name" value="WD40"/>
    <property type="match status" value="6"/>
</dbReference>